<dbReference type="InterPro" id="IPR024904">
    <property type="entry name" value="OTCase_ArgI"/>
</dbReference>
<comment type="subcellular location">
    <subcellularLocation>
        <location evidence="5">Cytoplasm</location>
    </subcellularLocation>
</comment>
<dbReference type="STRING" id="1577791.Mpt1_c01930"/>
<name>A0A0A7LAT6_9ARCH</name>
<evidence type="ECO:0000259" key="6">
    <source>
        <dbReference type="Pfam" id="PF00185"/>
    </source>
</evidence>
<evidence type="ECO:0000256" key="3">
    <source>
        <dbReference type="ARBA" id="ARBA00022679"/>
    </source>
</evidence>
<evidence type="ECO:0000256" key="2">
    <source>
        <dbReference type="ARBA" id="ARBA00013007"/>
    </source>
</evidence>
<feature type="binding site" evidence="5">
    <location>
        <begin position="227"/>
        <end position="228"/>
    </location>
    <ligand>
        <name>L-ornithine</name>
        <dbReference type="ChEBI" id="CHEBI:46911"/>
    </ligand>
</feature>
<dbReference type="InterPro" id="IPR006132">
    <property type="entry name" value="Asp/Orn_carbamoyltranf_P-bd"/>
</dbReference>
<comment type="similarity">
    <text evidence="1 5">Belongs to the aspartate/ornithine carbamoyltransferase superfamily. OTCase family.</text>
</comment>
<dbReference type="InterPro" id="IPR002292">
    <property type="entry name" value="Orn/put_carbamltrans"/>
</dbReference>
<dbReference type="AlphaFoldDB" id="A0A0A7LAT6"/>
<feature type="binding site" evidence="5">
    <location>
        <position position="291"/>
    </location>
    <ligand>
        <name>carbamoyl phosphate</name>
        <dbReference type="ChEBI" id="CHEBI:58228"/>
    </ligand>
</feature>
<dbReference type="FunFam" id="3.40.50.1370:FF:000008">
    <property type="entry name" value="Ornithine carbamoyltransferase"/>
    <property type="match status" value="1"/>
</dbReference>
<feature type="binding site" evidence="5">
    <location>
        <begin position="128"/>
        <end position="131"/>
    </location>
    <ligand>
        <name>carbamoyl phosphate</name>
        <dbReference type="ChEBI" id="CHEBI:58228"/>
    </ligand>
</feature>
<organism evidence="8 9">
    <name type="scientific">Candidatus Methanoplasma termitum</name>
    <dbReference type="NCBI Taxonomy" id="1577791"/>
    <lineage>
        <taxon>Archaea</taxon>
        <taxon>Methanobacteriati</taxon>
        <taxon>Thermoplasmatota</taxon>
        <taxon>Thermoplasmata</taxon>
        <taxon>Methanomassiliicoccales</taxon>
        <taxon>Methanomassiliicoccaceae</taxon>
        <taxon>Candidatus Methanoplasma</taxon>
    </lineage>
</organism>
<dbReference type="EMBL" id="CP010070">
    <property type="protein sequence ID" value="AIZ56093.1"/>
    <property type="molecule type" value="Genomic_DNA"/>
</dbReference>
<dbReference type="PRINTS" id="PR00102">
    <property type="entry name" value="OTCASE"/>
</dbReference>
<accession>A0A0A7LAT6</accession>
<dbReference type="PRINTS" id="PR00100">
    <property type="entry name" value="AOTCASE"/>
</dbReference>
<feature type="binding site" evidence="5">
    <location>
        <position position="223"/>
    </location>
    <ligand>
        <name>L-ornithine</name>
        <dbReference type="ChEBI" id="CHEBI:46911"/>
    </ligand>
</feature>
<evidence type="ECO:0000256" key="4">
    <source>
        <dbReference type="ARBA" id="ARBA00048772"/>
    </source>
</evidence>
<dbReference type="GO" id="GO:0005737">
    <property type="term" value="C:cytoplasm"/>
    <property type="evidence" value="ECO:0007669"/>
    <property type="project" value="UniProtKB-SubCell"/>
</dbReference>
<keyword evidence="3 5" id="KW-0808">Transferase</keyword>
<reference evidence="8 9" key="1">
    <citation type="journal article" date="2014" name="Appl. Environ. Microbiol.">
        <title>Comparative Genome Analysis of 'Candidatus Methanoplasma termitum' Indicates a New Mode of Energy Metabolism in the Seventh Order of Methanogens.</title>
        <authorList>
            <person name="Lang K."/>
            <person name="Schuldes J."/>
            <person name="Klingl A."/>
            <person name="Poehlein A."/>
            <person name="Daniel R."/>
            <person name="Brune A."/>
        </authorList>
    </citation>
    <scope>NUCLEOTIDE SEQUENCE [LARGE SCALE GENOMIC DNA]</scope>
    <source>
        <strain evidence="9">Mpt1</strain>
    </source>
</reference>
<feature type="binding site" evidence="5">
    <location>
        <begin position="50"/>
        <end position="53"/>
    </location>
    <ligand>
        <name>carbamoyl phosphate</name>
        <dbReference type="ChEBI" id="CHEBI:58228"/>
    </ligand>
</feature>
<dbReference type="OrthoDB" id="4696at2157"/>
<dbReference type="GO" id="GO:0042450">
    <property type="term" value="P:L-arginine biosynthetic process via ornithine"/>
    <property type="evidence" value="ECO:0007669"/>
    <property type="project" value="UniProtKB-UniRule"/>
</dbReference>
<dbReference type="NCBIfam" id="NF001986">
    <property type="entry name" value="PRK00779.1"/>
    <property type="match status" value="1"/>
</dbReference>
<dbReference type="KEGG" id="mear:Mpt1_c01930"/>
<dbReference type="GO" id="GO:0016597">
    <property type="term" value="F:amino acid binding"/>
    <property type="evidence" value="ECO:0007669"/>
    <property type="project" value="InterPro"/>
</dbReference>
<keyword evidence="9" id="KW-1185">Reference proteome</keyword>
<evidence type="ECO:0000259" key="7">
    <source>
        <dbReference type="Pfam" id="PF02729"/>
    </source>
</evidence>
<comment type="catalytic activity">
    <reaction evidence="4 5">
        <text>carbamoyl phosphate + L-ornithine = L-citrulline + phosphate + H(+)</text>
        <dbReference type="Rhea" id="RHEA:19513"/>
        <dbReference type="ChEBI" id="CHEBI:15378"/>
        <dbReference type="ChEBI" id="CHEBI:43474"/>
        <dbReference type="ChEBI" id="CHEBI:46911"/>
        <dbReference type="ChEBI" id="CHEBI:57743"/>
        <dbReference type="ChEBI" id="CHEBI:58228"/>
        <dbReference type="EC" id="2.1.3.3"/>
    </reaction>
</comment>
<evidence type="ECO:0000313" key="9">
    <source>
        <dbReference type="Proteomes" id="UP000030787"/>
    </source>
</evidence>
<dbReference type="HAMAP" id="MF_01109">
    <property type="entry name" value="OTCase"/>
    <property type="match status" value="1"/>
</dbReference>
<gene>
    <name evidence="8" type="primary">argF</name>
    <name evidence="8" type="ORF">Mpt1_c01930</name>
</gene>
<dbReference type="PANTHER" id="PTHR45753">
    <property type="entry name" value="ORNITHINE CARBAMOYLTRANSFERASE, MITOCHONDRIAL"/>
    <property type="match status" value="1"/>
</dbReference>
<dbReference type="InterPro" id="IPR006130">
    <property type="entry name" value="Asp/Orn_carbamoylTrfase"/>
</dbReference>
<dbReference type="SUPFAM" id="SSF53671">
    <property type="entry name" value="Aspartate/ornithine carbamoyltransferase"/>
    <property type="match status" value="1"/>
</dbReference>
<dbReference type="RefSeq" id="WP_048111437.1">
    <property type="nucleotide sequence ID" value="NZ_CP010070.1"/>
</dbReference>
<proteinExistence type="inferred from homology"/>
<dbReference type="GO" id="GO:0004585">
    <property type="term" value="F:ornithine carbamoyltransferase activity"/>
    <property type="evidence" value="ECO:0007669"/>
    <property type="project" value="UniProtKB-UniRule"/>
</dbReference>
<evidence type="ECO:0000313" key="8">
    <source>
        <dbReference type="EMBL" id="AIZ56093.1"/>
    </source>
</evidence>
<evidence type="ECO:0000256" key="1">
    <source>
        <dbReference type="ARBA" id="ARBA00007805"/>
    </source>
</evidence>
<sequence length="304" mass="33479">MAKKDLISVVDMKEEWPGLIDLSIKLKKERGKHNAPLKGKTLIMIFEKPSTRTRISFDVAITELGGHALYIDASKLHMGHGETVEDTAKVMSRMAHGIMYRAYDYKVMDKFGEIATIPVISGLDNLEHPCQALADMVTIREKLGSFRGKKMVYLGDGNNVCNSLLYASAIMGLDMVACCPATRMPNAEIMLGAARIADANGSKILASHDPKEACKDADVLYTDTWISMGDETPVEKAVKIFSMYQINSELLSIANPGCIVMHCLPAHRGFEITAEVMDGPQSVVFDQAENRLHAQKAVLYTLLK</sequence>
<feature type="domain" description="Aspartate/ornithine carbamoyltransferase carbamoyl-P binding" evidence="7">
    <location>
        <begin position="4"/>
        <end position="141"/>
    </location>
</feature>
<dbReference type="Gene3D" id="3.40.50.1370">
    <property type="entry name" value="Aspartate/ornithine carbamoyltransferase"/>
    <property type="match status" value="2"/>
</dbReference>
<comment type="caution">
    <text evidence="5">Lacks conserved residue(s) required for the propagation of feature annotation.</text>
</comment>
<feature type="binding site" evidence="5">
    <location>
        <position position="159"/>
    </location>
    <ligand>
        <name>L-ornithine</name>
        <dbReference type="ChEBI" id="CHEBI:46911"/>
    </ligand>
</feature>
<dbReference type="InterPro" id="IPR006131">
    <property type="entry name" value="Asp_carbamoyltransf_Asp/Orn-bd"/>
</dbReference>
<dbReference type="GO" id="GO:0019240">
    <property type="term" value="P:citrulline biosynthetic process"/>
    <property type="evidence" value="ECO:0007669"/>
    <property type="project" value="TreeGrafter"/>
</dbReference>
<feature type="binding site" evidence="5">
    <location>
        <begin position="263"/>
        <end position="264"/>
    </location>
    <ligand>
        <name>carbamoyl phosphate</name>
        <dbReference type="ChEBI" id="CHEBI:58228"/>
    </ligand>
</feature>
<dbReference type="Proteomes" id="UP000030787">
    <property type="component" value="Chromosome"/>
</dbReference>
<feature type="binding site" evidence="5">
    <location>
        <position position="101"/>
    </location>
    <ligand>
        <name>carbamoyl phosphate</name>
        <dbReference type="ChEBI" id="CHEBI:58228"/>
    </ligand>
</feature>
<dbReference type="PANTHER" id="PTHR45753:SF3">
    <property type="entry name" value="ORNITHINE TRANSCARBAMYLASE, MITOCHONDRIAL"/>
    <property type="match status" value="1"/>
</dbReference>
<feature type="domain" description="Aspartate/ornithine carbamoyltransferase Asp/Orn-binding" evidence="6">
    <location>
        <begin position="148"/>
        <end position="301"/>
    </location>
</feature>
<dbReference type="EC" id="2.1.3.3" evidence="2 5"/>
<dbReference type="InterPro" id="IPR036901">
    <property type="entry name" value="Asp/Orn_carbamoylTrfase_sf"/>
</dbReference>
<dbReference type="NCBIfam" id="TIGR00658">
    <property type="entry name" value="orni_carb_tr"/>
    <property type="match status" value="1"/>
</dbReference>
<keyword evidence="5" id="KW-0963">Cytoplasm</keyword>
<dbReference type="GeneID" id="24817868"/>
<protein>
    <recommendedName>
        <fullName evidence="2 5">Ornithine carbamoyltransferase</fullName>
        <shortName evidence="5">OTCase</shortName>
        <ecNumber evidence="2 5">2.1.3.3</ecNumber>
    </recommendedName>
</protein>
<dbReference type="Pfam" id="PF00185">
    <property type="entry name" value="OTCace"/>
    <property type="match status" value="1"/>
</dbReference>
<dbReference type="PROSITE" id="PS00097">
    <property type="entry name" value="CARBAMOYLTRANSFERASE"/>
    <property type="match status" value="1"/>
</dbReference>
<dbReference type="Pfam" id="PF02729">
    <property type="entry name" value="OTCace_N"/>
    <property type="match status" value="1"/>
</dbReference>
<dbReference type="HOGENOM" id="CLU_043846_3_2_2"/>
<evidence type="ECO:0000256" key="5">
    <source>
        <dbReference type="HAMAP-Rule" id="MF_01109"/>
    </source>
</evidence>